<dbReference type="PROSITE" id="PS50097">
    <property type="entry name" value="BTB"/>
    <property type="match status" value="1"/>
</dbReference>
<keyword evidence="3" id="KW-1185">Reference proteome</keyword>
<accession>W9Y177</accession>
<reference evidence="2 3" key="1">
    <citation type="submission" date="2013-03" db="EMBL/GenBank/DDBJ databases">
        <title>The Genome Sequence of Capronia epimyces CBS 606.96.</title>
        <authorList>
            <consortium name="The Broad Institute Genomics Platform"/>
            <person name="Cuomo C."/>
            <person name="de Hoog S."/>
            <person name="Gorbushina A."/>
            <person name="Walker B."/>
            <person name="Young S.K."/>
            <person name="Zeng Q."/>
            <person name="Gargeya S."/>
            <person name="Fitzgerald M."/>
            <person name="Haas B."/>
            <person name="Abouelleil A."/>
            <person name="Allen A.W."/>
            <person name="Alvarado L."/>
            <person name="Arachchi H.M."/>
            <person name="Berlin A.M."/>
            <person name="Chapman S.B."/>
            <person name="Gainer-Dewar J."/>
            <person name="Goldberg J."/>
            <person name="Griggs A."/>
            <person name="Gujja S."/>
            <person name="Hansen M."/>
            <person name="Howarth C."/>
            <person name="Imamovic A."/>
            <person name="Ireland A."/>
            <person name="Larimer J."/>
            <person name="McCowan C."/>
            <person name="Murphy C."/>
            <person name="Pearson M."/>
            <person name="Poon T.W."/>
            <person name="Priest M."/>
            <person name="Roberts A."/>
            <person name="Saif S."/>
            <person name="Shea T."/>
            <person name="Sisk P."/>
            <person name="Sykes S."/>
            <person name="Wortman J."/>
            <person name="Nusbaum C."/>
            <person name="Birren B."/>
        </authorList>
    </citation>
    <scope>NUCLEOTIDE SEQUENCE [LARGE SCALE GENOMIC DNA]</scope>
    <source>
        <strain evidence="2 3">CBS 606.96</strain>
    </source>
</reference>
<dbReference type="Proteomes" id="UP000019478">
    <property type="component" value="Unassembled WGS sequence"/>
</dbReference>
<name>W9Y177_9EURO</name>
<dbReference type="GeneID" id="19170909"/>
<dbReference type="AlphaFoldDB" id="W9Y177"/>
<dbReference type="Gene3D" id="3.30.710.10">
    <property type="entry name" value="Potassium Channel Kv1.1, Chain A"/>
    <property type="match status" value="1"/>
</dbReference>
<dbReference type="RefSeq" id="XP_007735109.1">
    <property type="nucleotide sequence ID" value="XM_007736919.1"/>
</dbReference>
<dbReference type="EMBL" id="AMGY01000005">
    <property type="protein sequence ID" value="EXJ82986.1"/>
    <property type="molecule type" value="Genomic_DNA"/>
</dbReference>
<organism evidence="2 3">
    <name type="scientific">Capronia epimyces CBS 606.96</name>
    <dbReference type="NCBI Taxonomy" id="1182542"/>
    <lineage>
        <taxon>Eukaryota</taxon>
        <taxon>Fungi</taxon>
        <taxon>Dikarya</taxon>
        <taxon>Ascomycota</taxon>
        <taxon>Pezizomycotina</taxon>
        <taxon>Eurotiomycetes</taxon>
        <taxon>Chaetothyriomycetidae</taxon>
        <taxon>Chaetothyriales</taxon>
        <taxon>Herpotrichiellaceae</taxon>
        <taxon>Capronia</taxon>
    </lineage>
</organism>
<feature type="domain" description="BTB" evidence="1">
    <location>
        <begin position="22"/>
        <end position="89"/>
    </location>
</feature>
<evidence type="ECO:0000313" key="3">
    <source>
        <dbReference type="Proteomes" id="UP000019478"/>
    </source>
</evidence>
<sequence length="354" mass="40635">MSTVTPTPVPAPRRVYRMCLESDLYIRVQNGTDSEDFLASSQVLKKTSRYFAALLSPRWSDRASYTADDPLVLNEDEPHLMRAFLGIVHGLRPLPPRLWPVLQLKGLEDLTKVFDKYMYDGPVPAWLSFILESFLLPDNFVQHPIQTTITMASTKKIVSVLVMATILNLPHIFCRASRQLMWVAPPSLLQECLKDEVKGLMPQFQSECQRMRSFLVTKLPNLLFPDPHGTNHWWCDKCAAVSHPERWASEIITKSDLWQLDQEGEGKCVYSIGALVLSWVKKMSELDRFREMDDAKLPPFPCGRFRLRYADITPQEIVFDLYKAMGGLCLACYREGVYKYDVFCPKHQVSLVVK</sequence>
<evidence type="ECO:0000313" key="2">
    <source>
        <dbReference type="EMBL" id="EXJ82986.1"/>
    </source>
</evidence>
<evidence type="ECO:0000259" key="1">
    <source>
        <dbReference type="PROSITE" id="PS50097"/>
    </source>
</evidence>
<proteinExistence type="predicted"/>
<dbReference type="InterPro" id="IPR011333">
    <property type="entry name" value="SKP1/BTB/POZ_sf"/>
</dbReference>
<dbReference type="InterPro" id="IPR000210">
    <property type="entry name" value="BTB/POZ_dom"/>
</dbReference>
<protein>
    <recommendedName>
        <fullName evidence="1">BTB domain-containing protein</fullName>
    </recommendedName>
</protein>
<dbReference type="HOGENOM" id="CLU_059955_0_0_1"/>
<comment type="caution">
    <text evidence="2">The sequence shown here is derived from an EMBL/GenBank/DDBJ whole genome shotgun (WGS) entry which is preliminary data.</text>
</comment>
<gene>
    <name evidence="2" type="ORF">A1O3_06803</name>
</gene>
<dbReference type="OrthoDB" id="4127683at2759"/>